<dbReference type="SUPFAM" id="SSF54637">
    <property type="entry name" value="Thioesterase/thiol ester dehydrase-isomerase"/>
    <property type="match status" value="2"/>
</dbReference>
<dbReference type="GO" id="GO:0006635">
    <property type="term" value="P:fatty acid beta-oxidation"/>
    <property type="evidence" value="ECO:0007669"/>
    <property type="project" value="TreeGrafter"/>
</dbReference>
<reference evidence="5" key="1">
    <citation type="submission" date="2014-05" db="EMBL/GenBank/DDBJ databases">
        <title>Genome sequence of Mycobacterium aromaticivorans strain JS19b1T (= DSM 45407T).</title>
        <authorList>
            <person name="Kwak Y."/>
            <person name="Park G.-S."/>
            <person name="Li Q.X."/>
            <person name="Lee S.-E."/>
            <person name="Shin J.-H."/>
        </authorList>
    </citation>
    <scope>NUCLEOTIDE SEQUENCE [LARGE SCALE GENOMIC DNA]</scope>
    <source>
        <strain evidence="5">JS19b1</strain>
    </source>
</reference>
<comment type="caution">
    <text evidence="5">The sequence shown here is derived from an EMBL/GenBank/DDBJ whole genome shotgun (WGS) entry which is preliminary data.</text>
</comment>
<gene>
    <name evidence="5" type="ORF">Y900_007295</name>
</gene>
<dbReference type="InterPro" id="IPR054357">
    <property type="entry name" value="MFE-2_N"/>
</dbReference>
<name>A0A064CDN9_9MYCO</name>
<evidence type="ECO:0000313" key="5">
    <source>
        <dbReference type="EMBL" id="KDE98754.1"/>
    </source>
</evidence>
<evidence type="ECO:0000256" key="1">
    <source>
        <dbReference type="ARBA" id="ARBA00005254"/>
    </source>
</evidence>
<dbReference type="EMBL" id="JALN02000001">
    <property type="protein sequence ID" value="KDE98754.1"/>
    <property type="molecule type" value="Genomic_DNA"/>
</dbReference>
<dbReference type="RefSeq" id="WP_036340642.1">
    <property type="nucleotide sequence ID" value="NZ_JALN02000001.1"/>
</dbReference>
<dbReference type="PANTHER" id="PTHR13078">
    <property type="entry name" value="PEROXISOMAL MULTIFUNCTIONAL ENZYME TYPE 2-RELATED"/>
    <property type="match status" value="1"/>
</dbReference>
<sequence>MAIDPTAIGAVTDPQPYQWTDRDTMLYALGVGAGTDDLAFTTDNSHDITQQVLPTFAVICCPAFGAATKVGSFNWGMLLHGSQEIRLHAPLPASGQLSVVSEVADIQDKGEGKNAIIVMRGKGTDPATGELIAETLSTAVIRGEGGFGGQPGQRPQAPEFPDREPDARVAMPTRGDQALIYRLSGDRNPLHSDPWFAREMAGFDRPILHGLCTYGFAGRALLAELAGNDAAKLTAVSARFTSPVFPGETLTTSIWRTEAGRAVYRTEAGGPDGSNTRVVLDDGSAEYRD</sequence>
<feature type="domain" description="Peroxisomal multifunctional enzyme type 2-like N-terminal" evidence="4">
    <location>
        <begin position="17"/>
        <end position="143"/>
    </location>
</feature>
<dbReference type="InterPro" id="IPR002539">
    <property type="entry name" value="MaoC-like_dom"/>
</dbReference>
<dbReference type="InterPro" id="IPR029069">
    <property type="entry name" value="HotDog_dom_sf"/>
</dbReference>
<dbReference type="Pfam" id="PF01575">
    <property type="entry name" value="MaoC_dehydratas"/>
    <property type="match status" value="1"/>
</dbReference>
<protein>
    <submittedName>
        <fullName evidence="5">Dehydrogenase</fullName>
    </submittedName>
</protein>
<accession>A0A064CDN9</accession>
<organism evidence="5 6">
    <name type="scientific">Mycolicibacterium aromaticivorans JS19b1 = JCM 16368</name>
    <dbReference type="NCBI Taxonomy" id="1440774"/>
    <lineage>
        <taxon>Bacteria</taxon>
        <taxon>Bacillati</taxon>
        <taxon>Actinomycetota</taxon>
        <taxon>Actinomycetes</taxon>
        <taxon>Mycobacteriales</taxon>
        <taxon>Mycobacteriaceae</taxon>
        <taxon>Mycolicibacterium</taxon>
    </lineage>
</organism>
<feature type="region of interest" description="Disordered" evidence="2">
    <location>
        <begin position="266"/>
        <end position="289"/>
    </location>
</feature>
<dbReference type="Gene3D" id="3.10.129.10">
    <property type="entry name" value="Hotdog Thioesterase"/>
    <property type="match status" value="2"/>
</dbReference>
<dbReference type="CDD" id="cd03448">
    <property type="entry name" value="HDE_HSD"/>
    <property type="match status" value="1"/>
</dbReference>
<feature type="region of interest" description="Disordered" evidence="2">
    <location>
        <begin position="146"/>
        <end position="165"/>
    </location>
</feature>
<feature type="domain" description="MaoC-like" evidence="3">
    <location>
        <begin position="160"/>
        <end position="259"/>
    </location>
</feature>
<dbReference type="eggNOG" id="COG2030">
    <property type="taxonomic scope" value="Bacteria"/>
</dbReference>
<keyword evidence="6" id="KW-1185">Reference proteome</keyword>
<evidence type="ECO:0000259" key="4">
    <source>
        <dbReference type="Pfam" id="PF22622"/>
    </source>
</evidence>
<dbReference type="AlphaFoldDB" id="A0A064CDN9"/>
<dbReference type="Proteomes" id="UP000022835">
    <property type="component" value="Unassembled WGS sequence"/>
</dbReference>
<dbReference type="STRING" id="1440774.Y900_007295"/>
<evidence type="ECO:0000259" key="3">
    <source>
        <dbReference type="Pfam" id="PF01575"/>
    </source>
</evidence>
<dbReference type="GO" id="GO:0044594">
    <property type="term" value="F:17-beta-hydroxysteroid dehydrogenase (NAD+) activity"/>
    <property type="evidence" value="ECO:0007669"/>
    <property type="project" value="TreeGrafter"/>
</dbReference>
<dbReference type="Pfam" id="PF22622">
    <property type="entry name" value="MFE-2_hydrat-2_N"/>
    <property type="match status" value="1"/>
</dbReference>
<evidence type="ECO:0000313" key="6">
    <source>
        <dbReference type="Proteomes" id="UP000022835"/>
    </source>
</evidence>
<dbReference type="GO" id="GO:0003857">
    <property type="term" value="F:(3S)-3-hydroxyacyl-CoA dehydrogenase (NAD+) activity"/>
    <property type="evidence" value="ECO:0007669"/>
    <property type="project" value="TreeGrafter"/>
</dbReference>
<proteinExistence type="inferred from homology"/>
<comment type="similarity">
    <text evidence="1">Belongs to the enoyl-CoA hydratase/isomerase family.</text>
</comment>
<dbReference type="PANTHER" id="PTHR13078:SF56">
    <property type="entry name" value="PEROXISOMAL MULTIFUNCTIONAL ENZYME TYPE 2"/>
    <property type="match status" value="1"/>
</dbReference>
<dbReference type="OrthoDB" id="5522043at2"/>
<dbReference type="GO" id="GO:0004300">
    <property type="term" value="F:enoyl-CoA hydratase activity"/>
    <property type="evidence" value="ECO:0007669"/>
    <property type="project" value="TreeGrafter"/>
</dbReference>
<evidence type="ECO:0000256" key="2">
    <source>
        <dbReference type="SAM" id="MobiDB-lite"/>
    </source>
</evidence>